<feature type="region of interest" description="Disordered" evidence="1">
    <location>
        <begin position="30"/>
        <end position="57"/>
    </location>
</feature>
<dbReference type="EMBL" id="JARJLG010000302">
    <property type="protein sequence ID" value="KAJ7718703.1"/>
    <property type="molecule type" value="Genomic_DNA"/>
</dbReference>
<gene>
    <name evidence="2" type="ORF">DFH07DRAFT_1068015</name>
</gene>
<evidence type="ECO:0000313" key="3">
    <source>
        <dbReference type="Proteomes" id="UP001215280"/>
    </source>
</evidence>
<evidence type="ECO:0000256" key="1">
    <source>
        <dbReference type="SAM" id="MobiDB-lite"/>
    </source>
</evidence>
<evidence type="ECO:0000313" key="2">
    <source>
        <dbReference type="EMBL" id="KAJ7718703.1"/>
    </source>
</evidence>
<keyword evidence="3" id="KW-1185">Reference proteome</keyword>
<accession>A0AAD7HE76</accession>
<dbReference type="AlphaFoldDB" id="A0AAD7HE76"/>
<protein>
    <submittedName>
        <fullName evidence="2">Uncharacterized protein</fullName>
    </submittedName>
</protein>
<dbReference type="Proteomes" id="UP001215280">
    <property type="component" value="Unassembled WGS sequence"/>
</dbReference>
<proteinExistence type="predicted"/>
<comment type="caution">
    <text evidence="2">The sequence shown here is derived from an EMBL/GenBank/DDBJ whole genome shotgun (WGS) entry which is preliminary data.</text>
</comment>
<organism evidence="2 3">
    <name type="scientific">Mycena maculata</name>
    <dbReference type="NCBI Taxonomy" id="230809"/>
    <lineage>
        <taxon>Eukaryota</taxon>
        <taxon>Fungi</taxon>
        <taxon>Dikarya</taxon>
        <taxon>Basidiomycota</taxon>
        <taxon>Agaricomycotina</taxon>
        <taxon>Agaricomycetes</taxon>
        <taxon>Agaricomycetidae</taxon>
        <taxon>Agaricales</taxon>
        <taxon>Marasmiineae</taxon>
        <taxon>Mycenaceae</taxon>
        <taxon>Mycena</taxon>
    </lineage>
</organism>
<sequence>MESIKDFRKECMEKENGNGTVKKFHITLSDTSLTPAERGGSKKKDMQPAAPLEASEQQGHKLMEEIEKHHACQEHTSKTCYVMGSARAQQVWIDYYQDQYYGVIYITSNTINIASNTFDSDDPLLQPFLAIFFPHLPP</sequence>
<reference evidence="2" key="1">
    <citation type="submission" date="2023-03" db="EMBL/GenBank/DDBJ databases">
        <title>Massive genome expansion in bonnet fungi (Mycena s.s.) driven by repeated elements and novel gene families across ecological guilds.</title>
        <authorList>
            <consortium name="Lawrence Berkeley National Laboratory"/>
            <person name="Harder C.B."/>
            <person name="Miyauchi S."/>
            <person name="Viragh M."/>
            <person name="Kuo A."/>
            <person name="Thoen E."/>
            <person name="Andreopoulos B."/>
            <person name="Lu D."/>
            <person name="Skrede I."/>
            <person name="Drula E."/>
            <person name="Henrissat B."/>
            <person name="Morin E."/>
            <person name="Kohler A."/>
            <person name="Barry K."/>
            <person name="LaButti K."/>
            <person name="Morin E."/>
            <person name="Salamov A."/>
            <person name="Lipzen A."/>
            <person name="Mereny Z."/>
            <person name="Hegedus B."/>
            <person name="Baldrian P."/>
            <person name="Stursova M."/>
            <person name="Weitz H."/>
            <person name="Taylor A."/>
            <person name="Grigoriev I.V."/>
            <person name="Nagy L.G."/>
            <person name="Martin F."/>
            <person name="Kauserud H."/>
        </authorList>
    </citation>
    <scope>NUCLEOTIDE SEQUENCE</scope>
    <source>
        <strain evidence="2">CBHHK188m</strain>
    </source>
</reference>
<name>A0AAD7HE76_9AGAR</name>